<reference evidence="3 4" key="1">
    <citation type="journal article" date="2019" name="Nat. Ecol. Evol.">
        <title>Megaphylogeny resolves global patterns of mushroom evolution.</title>
        <authorList>
            <person name="Varga T."/>
            <person name="Krizsan K."/>
            <person name="Foldi C."/>
            <person name="Dima B."/>
            <person name="Sanchez-Garcia M."/>
            <person name="Sanchez-Ramirez S."/>
            <person name="Szollosi G.J."/>
            <person name="Szarkandi J.G."/>
            <person name="Papp V."/>
            <person name="Albert L."/>
            <person name="Andreopoulos W."/>
            <person name="Angelini C."/>
            <person name="Antonin V."/>
            <person name="Barry K.W."/>
            <person name="Bougher N.L."/>
            <person name="Buchanan P."/>
            <person name="Buyck B."/>
            <person name="Bense V."/>
            <person name="Catcheside P."/>
            <person name="Chovatia M."/>
            <person name="Cooper J."/>
            <person name="Damon W."/>
            <person name="Desjardin D."/>
            <person name="Finy P."/>
            <person name="Geml J."/>
            <person name="Haridas S."/>
            <person name="Hughes K."/>
            <person name="Justo A."/>
            <person name="Karasinski D."/>
            <person name="Kautmanova I."/>
            <person name="Kiss B."/>
            <person name="Kocsube S."/>
            <person name="Kotiranta H."/>
            <person name="LaButti K.M."/>
            <person name="Lechner B.E."/>
            <person name="Liimatainen K."/>
            <person name="Lipzen A."/>
            <person name="Lukacs Z."/>
            <person name="Mihaltcheva S."/>
            <person name="Morgado L.N."/>
            <person name="Niskanen T."/>
            <person name="Noordeloos M.E."/>
            <person name="Ohm R.A."/>
            <person name="Ortiz-Santana B."/>
            <person name="Ovrebo C."/>
            <person name="Racz N."/>
            <person name="Riley R."/>
            <person name="Savchenko A."/>
            <person name="Shiryaev A."/>
            <person name="Soop K."/>
            <person name="Spirin V."/>
            <person name="Szebenyi C."/>
            <person name="Tomsovsky M."/>
            <person name="Tulloss R.E."/>
            <person name="Uehling J."/>
            <person name="Grigoriev I.V."/>
            <person name="Vagvolgyi C."/>
            <person name="Papp T."/>
            <person name="Martin F.M."/>
            <person name="Miettinen O."/>
            <person name="Hibbett D.S."/>
            <person name="Nagy L.G."/>
        </authorList>
    </citation>
    <scope>NUCLEOTIDE SEQUENCE [LARGE SCALE GENOMIC DNA]</scope>
    <source>
        <strain evidence="3 4">CBS 309.79</strain>
    </source>
</reference>
<dbReference type="OrthoDB" id="5595612at2759"/>
<feature type="region of interest" description="Disordered" evidence="1">
    <location>
        <begin position="262"/>
        <end position="296"/>
    </location>
</feature>
<keyword evidence="2" id="KW-1133">Transmembrane helix</keyword>
<feature type="compositionally biased region" description="Basic residues" evidence="1">
    <location>
        <begin position="7"/>
        <end position="16"/>
    </location>
</feature>
<evidence type="ECO:0000313" key="3">
    <source>
        <dbReference type="EMBL" id="TFL06627.1"/>
    </source>
</evidence>
<feature type="region of interest" description="Disordered" evidence="1">
    <location>
        <begin position="37"/>
        <end position="141"/>
    </location>
</feature>
<feature type="region of interest" description="Disordered" evidence="1">
    <location>
        <begin position="158"/>
        <end position="211"/>
    </location>
</feature>
<evidence type="ECO:0000256" key="2">
    <source>
        <dbReference type="SAM" id="Phobius"/>
    </source>
</evidence>
<protein>
    <submittedName>
        <fullName evidence="3">Uncharacterized protein</fullName>
    </submittedName>
</protein>
<accession>A0A5C3QZ59</accession>
<sequence length="1000" mass="108789">MFDPNKHGGRANRHRNSPSVNSGIAASAISFDTVVSLSSFPTPPASIPSTPRKTEFAPPSPILESSTSLTSRLTARLRETGSSPLAGPSQSPGGSPSQRRQADNRSNISAGTSRSNTRPNKSSPFHWHDGASSIGADTTEDMLPTDFITNLLQSEKRWEDPYPSKDNSSAISAMTYPPPLPANEQSARAPNHPQRVAQKPNGSRPPPSAYIPIMLQRRPSEAASDTDADTMLSVQGADSKVSDSSMMPGTLVEYGYLPKDKESSEYAASPEPTPSLNGSQAAFLPRSSAETDQVAQARPGYATSIVSKISAKSRSIRSVQRTLRWLKKPLPPVPTLPHITIAEQDKYKKEDEALSFSQLAGRSQMLQNLLADGRHPHHSVDSYVVVSNDKQQFPTPQPADHASRLSFHPSAQKRKSRIARLGNTPRSRIMKLIIIAALILVVIVVVVVAVVVTVSKRRDEPSLPKCEDENRTGLNCDLDSTCVCTGERCDQLAQSLLDLLPTMNEAFATNVTESAMSMALFQAIGAPVGSCARQALLIDVAPGLDPAVSPNRAAWTQAALLWNVAMSQDSESAKQLQDWVRGRDWSSLDASDAPVELDEPAFWIATASGYTFNFAAQTVTPPSASFVEDGQPTREQINDVESTATGVLDRMYAYAKASSLQQENALAQYWRGTLQQDASTMRSFVAAFGSSRVILPVDATWSREDFSVAAQMGRQFPIPMACYPNLRDSQWNAISSFEASFFGLSNTTAPSSPQESCYPERPMYGVLDLLRLGMLHPERDRVPRQSIVLKSIVRPRAVFYQAETLSALPTTNINNTLTSSDTDPRRAGTSTSLNHVLLSYLTSMPSVDIAKQFIAFVSSQAVVPPEEGTPLYEALASLPVVEVAIFGAITPSDIDFAVSSFATPTNSLFFGTDASRDFRDWVINMAGSYIRWKGSTTVSPLYVRDAQFEGDEIFDATYKAAWDAMHSPGFTDLNVGIANVTKSFSDTRRFVQTRMTIDIL</sequence>
<dbReference type="EMBL" id="ML178815">
    <property type="protein sequence ID" value="TFL06627.1"/>
    <property type="molecule type" value="Genomic_DNA"/>
</dbReference>
<keyword evidence="2" id="KW-0472">Membrane</keyword>
<keyword evidence="4" id="KW-1185">Reference proteome</keyword>
<gene>
    <name evidence="3" type="ORF">BDV98DRAFT_600641</name>
</gene>
<dbReference type="STRING" id="1884261.A0A5C3QZ59"/>
<feature type="compositionally biased region" description="Low complexity" evidence="1">
    <location>
        <begin position="63"/>
        <end position="97"/>
    </location>
</feature>
<dbReference type="AlphaFoldDB" id="A0A5C3QZ59"/>
<dbReference type="Proteomes" id="UP000305067">
    <property type="component" value="Unassembled WGS sequence"/>
</dbReference>
<organism evidence="3 4">
    <name type="scientific">Pterulicium gracile</name>
    <dbReference type="NCBI Taxonomy" id="1884261"/>
    <lineage>
        <taxon>Eukaryota</taxon>
        <taxon>Fungi</taxon>
        <taxon>Dikarya</taxon>
        <taxon>Basidiomycota</taxon>
        <taxon>Agaricomycotina</taxon>
        <taxon>Agaricomycetes</taxon>
        <taxon>Agaricomycetidae</taxon>
        <taxon>Agaricales</taxon>
        <taxon>Pleurotineae</taxon>
        <taxon>Pterulaceae</taxon>
        <taxon>Pterulicium</taxon>
    </lineage>
</organism>
<feature type="compositionally biased region" description="Polar residues" evidence="1">
    <location>
        <begin position="104"/>
        <end position="123"/>
    </location>
</feature>
<feature type="region of interest" description="Disordered" evidence="1">
    <location>
        <begin position="1"/>
        <end position="21"/>
    </location>
</feature>
<feature type="transmembrane region" description="Helical" evidence="2">
    <location>
        <begin position="432"/>
        <end position="454"/>
    </location>
</feature>
<evidence type="ECO:0000313" key="4">
    <source>
        <dbReference type="Proteomes" id="UP000305067"/>
    </source>
</evidence>
<proteinExistence type="predicted"/>
<evidence type="ECO:0000256" key="1">
    <source>
        <dbReference type="SAM" id="MobiDB-lite"/>
    </source>
</evidence>
<name>A0A5C3QZ59_9AGAR</name>
<keyword evidence="2" id="KW-0812">Transmembrane</keyword>